<dbReference type="InterPro" id="IPR011711">
    <property type="entry name" value="GntR_C"/>
</dbReference>
<dbReference type="InterPro" id="IPR008920">
    <property type="entry name" value="TF_FadR/GntR_C"/>
</dbReference>
<dbReference type="OrthoDB" id="9781630at2"/>
<keyword evidence="2" id="KW-0238">DNA-binding</keyword>
<evidence type="ECO:0000259" key="4">
    <source>
        <dbReference type="PROSITE" id="PS50949"/>
    </source>
</evidence>
<protein>
    <recommendedName>
        <fullName evidence="4">HTH gntR-type domain-containing protein</fullName>
    </recommendedName>
</protein>
<evidence type="ECO:0000256" key="2">
    <source>
        <dbReference type="ARBA" id="ARBA00023125"/>
    </source>
</evidence>
<dbReference type="Pfam" id="PF07729">
    <property type="entry name" value="FCD"/>
    <property type="match status" value="1"/>
</dbReference>
<dbReference type="STRING" id="333138.LQ50_14735"/>
<accession>A0A0B0IHH9</accession>
<evidence type="ECO:0000256" key="1">
    <source>
        <dbReference type="ARBA" id="ARBA00023015"/>
    </source>
</evidence>
<dbReference type="InterPro" id="IPR036388">
    <property type="entry name" value="WH-like_DNA-bd_sf"/>
</dbReference>
<dbReference type="SMART" id="SM00345">
    <property type="entry name" value="HTH_GNTR"/>
    <property type="match status" value="1"/>
</dbReference>
<sequence>MKKLKPSETLAEQAYKVIKQAIIENDFQPLEILAEEHLASKLGISRTPIKAALNQLAFEGLVEMKPGRKAKVSMISMQDVSEFQIIRESLETLAVRLATGHIDEKKICHLQDICDQQKEAIKESDYSKFLELDNEFHFTIAEFSKNVQLKEYIENLIYQVQRFLILSNTLQESATGAVEEHLRIVKALSTKITFDAEEQMKLHVQNVTKRILT</sequence>
<dbReference type="GO" id="GO:0003700">
    <property type="term" value="F:DNA-binding transcription factor activity"/>
    <property type="evidence" value="ECO:0007669"/>
    <property type="project" value="InterPro"/>
</dbReference>
<evidence type="ECO:0000313" key="5">
    <source>
        <dbReference type="EMBL" id="KHF39514.1"/>
    </source>
</evidence>
<dbReference type="Gene3D" id="1.20.120.530">
    <property type="entry name" value="GntR ligand-binding domain-like"/>
    <property type="match status" value="1"/>
</dbReference>
<dbReference type="Pfam" id="PF00392">
    <property type="entry name" value="GntR"/>
    <property type="match status" value="1"/>
</dbReference>
<dbReference type="InterPro" id="IPR036390">
    <property type="entry name" value="WH_DNA-bd_sf"/>
</dbReference>
<dbReference type="CDD" id="cd07377">
    <property type="entry name" value="WHTH_GntR"/>
    <property type="match status" value="1"/>
</dbReference>
<dbReference type="AlphaFoldDB" id="A0A0B0IHH9"/>
<organism evidence="5 6">
    <name type="scientific">Halalkalibacter okhensis</name>
    <dbReference type="NCBI Taxonomy" id="333138"/>
    <lineage>
        <taxon>Bacteria</taxon>
        <taxon>Bacillati</taxon>
        <taxon>Bacillota</taxon>
        <taxon>Bacilli</taxon>
        <taxon>Bacillales</taxon>
        <taxon>Bacillaceae</taxon>
        <taxon>Halalkalibacter</taxon>
    </lineage>
</organism>
<name>A0A0B0IHH9_9BACI</name>
<comment type="caution">
    <text evidence="5">The sequence shown here is derived from an EMBL/GenBank/DDBJ whole genome shotgun (WGS) entry which is preliminary data.</text>
</comment>
<dbReference type="Proteomes" id="UP000030832">
    <property type="component" value="Unassembled WGS sequence"/>
</dbReference>
<dbReference type="EMBL" id="JRJU01000018">
    <property type="protein sequence ID" value="KHF39514.1"/>
    <property type="molecule type" value="Genomic_DNA"/>
</dbReference>
<dbReference type="eggNOG" id="COG1802">
    <property type="taxonomic scope" value="Bacteria"/>
</dbReference>
<dbReference type="PROSITE" id="PS50949">
    <property type="entry name" value="HTH_GNTR"/>
    <property type="match status" value="1"/>
</dbReference>
<dbReference type="PRINTS" id="PR00035">
    <property type="entry name" value="HTHGNTR"/>
</dbReference>
<dbReference type="PANTHER" id="PTHR43537">
    <property type="entry name" value="TRANSCRIPTIONAL REGULATOR, GNTR FAMILY"/>
    <property type="match status" value="1"/>
</dbReference>
<evidence type="ECO:0000313" key="6">
    <source>
        <dbReference type="Proteomes" id="UP000030832"/>
    </source>
</evidence>
<dbReference type="RefSeq" id="WP_034630368.1">
    <property type="nucleotide sequence ID" value="NZ_JRJU01000018.1"/>
</dbReference>
<dbReference type="SUPFAM" id="SSF46785">
    <property type="entry name" value="Winged helix' DNA-binding domain"/>
    <property type="match status" value="1"/>
</dbReference>
<dbReference type="SMART" id="SM00895">
    <property type="entry name" value="FCD"/>
    <property type="match status" value="1"/>
</dbReference>
<dbReference type="InterPro" id="IPR000524">
    <property type="entry name" value="Tscrpt_reg_HTH_GntR"/>
</dbReference>
<dbReference type="PANTHER" id="PTHR43537:SF24">
    <property type="entry name" value="GLUCONATE OPERON TRANSCRIPTIONAL REPRESSOR"/>
    <property type="match status" value="1"/>
</dbReference>
<gene>
    <name evidence="5" type="ORF">LQ50_14735</name>
</gene>
<keyword evidence="6" id="KW-1185">Reference proteome</keyword>
<proteinExistence type="predicted"/>
<evidence type="ECO:0000256" key="3">
    <source>
        <dbReference type="ARBA" id="ARBA00023163"/>
    </source>
</evidence>
<dbReference type="Gene3D" id="1.10.10.10">
    <property type="entry name" value="Winged helix-like DNA-binding domain superfamily/Winged helix DNA-binding domain"/>
    <property type="match status" value="1"/>
</dbReference>
<feature type="domain" description="HTH gntR-type" evidence="4">
    <location>
        <begin position="8"/>
        <end position="75"/>
    </location>
</feature>
<dbReference type="GO" id="GO:0003677">
    <property type="term" value="F:DNA binding"/>
    <property type="evidence" value="ECO:0007669"/>
    <property type="project" value="UniProtKB-KW"/>
</dbReference>
<keyword evidence="1" id="KW-0805">Transcription regulation</keyword>
<reference evidence="5 6" key="1">
    <citation type="submission" date="2014-09" db="EMBL/GenBank/DDBJ databases">
        <title>Genome sequencing and annotation of Bacillus Okhensis strain Kh10-101T.</title>
        <authorList>
            <person name="Prakash J.S."/>
        </authorList>
    </citation>
    <scope>NUCLEOTIDE SEQUENCE [LARGE SCALE GENOMIC DNA]</scope>
    <source>
        <strain evidence="6">Kh10-101T</strain>
    </source>
</reference>
<keyword evidence="3" id="KW-0804">Transcription</keyword>
<dbReference type="SUPFAM" id="SSF48008">
    <property type="entry name" value="GntR ligand-binding domain-like"/>
    <property type="match status" value="1"/>
</dbReference>